<name>A0AAD6PMG2_9ROSI</name>
<reference evidence="1 2" key="1">
    <citation type="journal article" date="2023" name="Int. J. Mol. Sci.">
        <title>De Novo Assembly and Annotation of 11 Diverse Shrub Willow (Salix) Genomes Reveals Novel Gene Organization in Sex-Linked Regions.</title>
        <authorList>
            <person name="Hyden B."/>
            <person name="Feng K."/>
            <person name="Yates T.B."/>
            <person name="Jawdy S."/>
            <person name="Cereghino C."/>
            <person name="Smart L.B."/>
            <person name="Muchero W."/>
        </authorList>
    </citation>
    <scope>NUCLEOTIDE SEQUENCE [LARGE SCALE GENOMIC DNA]</scope>
    <source>
        <tissue evidence="1">Shoot tip</tissue>
    </source>
</reference>
<dbReference type="AlphaFoldDB" id="A0AAD6PMG2"/>
<dbReference type="Proteomes" id="UP001162972">
    <property type="component" value="Chromosome 18"/>
</dbReference>
<protein>
    <submittedName>
        <fullName evidence="1">Uncharacterized protein</fullName>
    </submittedName>
</protein>
<organism evidence="1 2">
    <name type="scientific">Salix udensis</name>
    <dbReference type="NCBI Taxonomy" id="889485"/>
    <lineage>
        <taxon>Eukaryota</taxon>
        <taxon>Viridiplantae</taxon>
        <taxon>Streptophyta</taxon>
        <taxon>Embryophyta</taxon>
        <taxon>Tracheophyta</taxon>
        <taxon>Spermatophyta</taxon>
        <taxon>Magnoliopsida</taxon>
        <taxon>eudicotyledons</taxon>
        <taxon>Gunneridae</taxon>
        <taxon>Pentapetalae</taxon>
        <taxon>rosids</taxon>
        <taxon>fabids</taxon>
        <taxon>Malpighiales</taxon>
        <taxon>Salicaceae</taxon>
        <taxon>Saliceae</taxon>
        <taxon>Salix</taxon>
    </lineage>
</organism>
<proteinExistence type="predicted"/>
<accession>A0AAD6PMG2</accession>
<evidence type="ECO:0000313" key="1">
    <source>
        <dbReference type="EMBL" id="KAJ6435281.1"/>
    </source>
</evidence>
<dbReference type="EMBL" id="JAPFFJ010000001">
    <property type="protein sequence ID" value="KAJ6435281.1"/>
    <property type="molecule type" value="Genomic_DNA"/>
</dbReference>
<feature type="non-terminal residue" evidence="1">
    <location>
        <position position="1"/>
    </location>
</feature>
<comment type="caution">
    <text evidence="1">The sequence shown here is derived from an EMBL/GenBank/DDBJ whole genome shotgun (WGS) entry which is preliminary data.</text>
</comment>
<keyword evidence="2" id="KW-1185">Reference proteome</keyword>
<sequence>MTFQCTTPTSPLSTAAMMTKPAPIITSTLTPTLVEML</sequence>
<evidence type="ECO:0000313" key="2">
    <source>
        <dbReference type="Proteomes" id="UP001162972"/>
    </source>
</evidence>
<gene>
    <name evidence="1" type="ORF">OIU84_000465</name>
</gene>